<gene>
    <name evidence="2" type="ORF">BDZ94DRAFT_1243233</name>
</gene>
<evidence type="ECO:0000313" key="2">
    <source>
        <dbReference type="EMBL" id="KAF9469776.1"/>
    </source>
</evidence>
<feature type="region of interest" description="Disordered" evidence="1">
    <location>
        <begin position="258"/>
        <end position="311"/>
    </location>
</feature>
<feature type="compositionally biased region" description="Low complexity" evidence="1">
    <location>
        <begin position="213"/>
        <end position="222"/>
    </location>
</feature>
<feature type="region of interest" description="Disordered" evidence="1">
    <location>
        <begin position="202"/>
        <end position="222"/>
    </location>
</feature>
<feature type="compositionally biased region" description="Low complexity" evidence="1">
    <location>
        <begin position="298"/>
        <end position="311"/>
    </location>
</feature>
<dbReference type="OrthoDB" id="3062721at2759"/>
<sequence>MVYGCLGCNNFMSANNSVSTRRVYDERQNREGLPSATPEHQRSFFVTLSARVLGSAGLGLSILAIWLRWFVPPSAVLPESKPNKPQIRLRRRSTLSPNVSPIVLPPIPRTTPPLLPSVLKVSQEPSSNRQRRVYFIDSKLPTIKSQQILASAAQLHAEVKALDQLIVQSAALQSQLEDNPSSSSSSSTNLITNLTSHETFSPSFSAREESIAESDCSSRRSSISIRLPKMNPFLTKGRRGSNTSDVTASSTVMSATVLPLDGSNGTKKSNVGFSAPRSIDRNHSTTIEAPPENSQTKSSSPSRLSFRRLSGSRHPASVVEFVLPLPSSDGTPVTSPSPLTSYFSRKPQRRSSTPVPVRRTSPYEAPYFATPPIPFDTSYSTYLKGLPQFGDDMTPKIARAQTSESEPSRGRGPRPTNNEAQAALGLGRPRLLPKRRSASEGWADDRSPRV</sequence>
<protein>
    <submittedName>
        <fullName evidence="2">Uncharacterized protein</fullName>
    </submittedName>
</protein>
<feature type="compositionally biased region" description="Polar residues" evidence="1">
    <location>
        <begin position="263"/>
        <end position="272"/>
    </location>
</feature>
<name>A0A9P6CKB3_9AGAR</name>
<feature type="region of interest" description="Disordered" evidence="1">
    <location>
        <begin position="324"/>
        <end position="363"/>
    </location>
</feature>
<organism evidence="2 3">
    <name type="scientific">Collybia nuda</name>
    <dbReference type="NCBI Taxonomy" id="64659"/>
    <lineage>
        <taxon>Eukaryota</taxon>
        <taxon>Fungi</taxon>
        <taxon>Dikarya</taxon>
        <taxon>Basidiomycota</taxon>
        <taxon>Agaricomycotina</taxon>
        <taxon>Agaricomycetes</taxon>
        <taxon>Agaricomycetidae</taxon>
        <taxon>Agaricales</taxon>
        <taxon>Tricholomatineae</taxon>
        <taxon>Clitocybaceae</taxon>
        <taxon>Collybia</taxon>
    </lineage>
</organism>
<evidence type="ECO:0000313" key="3">
    <source>
        <dbReference type="Proteomes" id="UP000807353"/>
    </source>
</evidence>
<comment type="caution">
    <text evidence="2">The sequence shown here is derived from an EMBL/GenBank/DDBJ whole genome shotgun (WGS) entry which is preliminary data.</text>
</comment>
<keyword evidence="3" id="KW-1185">Reference proteome</keyword>
<dbReference type="Proteomes" id="UP000807353">
    <property type="component" value="Unassembled WGS sequence"/>
</dbReference>
<feature type="compositionally biased region" description="Polar residues" evidence="1">
    <location>
        <begin position="284"/>
        <end position="297"/>
    </location>
</feature>
<feature type="compositionally biased region" description="Polar residues" evidence="1">
    <location>
        <begin position="328"/>
        <end position="343"/>
    </location>
</feature>
<feature type="region of interest" description="Disordered" evidence="1">
    <location>
        <begin position="390"/>
        <end position="450"/>
    </location>
</feature>
<reference evidence="2" key="1">
    <citation type="submission" date="2020-11" db="EMBL/GenBank/DDBJ databases">
        <authorList>
            <consortium name="DOE Joint Genome Institute"/>
            <person name="Ahrendt S."/>
            <person name="Riley R."/>
            <person name="Andreopoulos W."/>
            <person name="Labutti K."/>
            <person name="Pangilinan J."/>
            <person name="Ruiz-Duenas F.J."/>
            <person name="Barrasa J.M."/>
            <person name="Sanchez-Garcia M."/>
            <person name="Camarero S."/>
            <person name="Miyauchi S."/>
            <person name="Serrano A."/>
            <person name="Linde D."/>
            <person name="Babiker R."/>
            <person name="Drula E."/>
            <person name="Ayuso-Fernandez I."/>
            <person name="Pacheco R."/>
            <person name="Padilla G."/>
            <person name="Ferreira P."/>
            <person name="Barriuso J."/>
            <person name="Kellner H."/>
            <person name="Castanera R."/>
            <person name="Alfaro M."/>
            <person name="Ramirez L."/>
            <person name="Pisabarro A.G."/>
            <person name="Kuo A."/>
            <person name="Tritt A."/>
            <person name="Lipzen A."/>
            <person name="He G."/>
            <person name="Yan M."/>
            <person name="Ng V."/>
            <person name="Cullen D."/>
            <person name="Martin F."/>
            <person name="Rosso M.-N."/>
            <person name="Henrissat B."/>
            <person name="Hibbett D."/>
            <person name="Martinez A.T."/>
            <person name="Grigoriev I.V."/>
        </authorList>
    </citation>
    <scope>NUCLEOTIDE SEQUENCE</scope>
    <source>
        <strain evidence="2">CBS 247.69</strain>
    </source>
</reference>
<dbReference type="EMBL" id="MU150229">
    <property type="protein sequence ID" value="KAF9469776.1"/>
    <property type="molecule type" value="Genomic_DNA"/>
</dbReference>
<dbReference type="AlphaFoldDB" id="A0A9P6CKB3"/>
<evidence type="ECO:0000256" key="1">
    <source>
        <dbReference type="SAM" id="MobiDB-lite"/>
    </source>
</evidence>
<feature type="region of interest" description="Disordered" evidence="1">
    <location>
        <begin position="229"/>
        <end position="248"/>
    </location>
</feature>
<accession>A0A9P6CKB3</accession>
<proteinExistence type="predicted"/>